<dbReference type="GO" id="GO:0000027">
    <property type="term" value="P:ribosomal large subunit assembly"/>
    <property type="evidence" value="ECO:0007669"/>
    <property type="project" value="InterPro"/>
</dbReference>
<dbReference type="OrthoDB" id="407658at2759"/>
<dbReference type="GO" id="GO:0005730">
    <property type="term" value="C:nucleolus"/>
    <property type="evidence" value="ECO:0007669"/>
    <property type="project" value="UniProtKB-SubCell"/>
</dbReference>
<dbReference type="AlphaFoldDB" id="A0A9D5CXA4"/>
<evidence type="ECO:0000313" key="7">
    <source>
        <dbReference type="EMBL" id="KAJ0981411.1"/>
    </source>
</evidence>
<feature type="compositionally biased region" description="Basic and acidic residues" evidence="5">
    <location>
        <begin position="109"/>
        <end position="123"/>
    </location>
</feature>
<dbReference type="GO" id="GO:0000463">
    <property type="term" value="P:maturation of LSU-rRNA from tricistronic rRNA transcript (SSU-rRNA, 5.8S rRNA, LSU-rRNA)"/>
    <property type="evidence" value="ECO:0007669"/>
    <property type="project" value="TreeGrafter"/>
</dbReference>
<evidence type="ECO:0000256" key="3">
    <source>
        <dbReference type="ARBA" id="ARBA00023242"/>
    </source>
</evidence>
<dbReference type="Proteomes" id="UP001085076">
    <property type="component" value="Miscellaneous, Linkage group lg02"/>
</dbReference>
<dbReference type="PROSITE" id="PS50833">
    <property type="entry name" value="BRIX"/>
    <property type="match status" value="1"/>
</dbReference>
<evidence type="ECO:0000256" key="4">
    <source>
        <dbReference type="RuleBase" id="RU367086"/>
    </source>
</evidence>
<dbReference type="PANTHER" id="PTHR12728:SF0">
    <property type="entry name" value="RIBOSOME PRODUCTION FACTOR 2 HOMOLOG"/>
    <property type="match status" value="1"/>
</dbReference>
<feature type="domain" description="Brix" evidence="6">
    <location>
        <begin position="275"/>
        <end position="485"/>
    </location>
</feature>
<evidence type="ECO:0000313" key="8">
    <source>
        <dbReference type="Proteomes" id="UP001085076"/>
    </source>
</evidence>
<dbReference type="Pfam" id="PF04427">
    <property type="entry name" value="Brix"/>
    <property type="match status" value="1"/>
</dbReference>
<comment type="caution">
    <text evidence="7">The sequence shown here is derived from an EMBL/GenBank/DDBJ whole genome shotgun (WGS) entry which is preliminary data.</text>
</comment>
<keyword evidence="3 4" id="KW-0539">Nucleus</keyword>
<feature type="region of interest" description="Disordered" evidence="5">
    <location>
        <begin position="94"/>
        <end position="132"/>
    </location>
</feature>
<keyword evidence="8" id="KW-1185">Reference proteome</keyword>
<comment type="similarity">
    <text evidence="2 4">Belongs to the RPF2 family.</text>
</comment>
<evidence type="ECO:0000259" key="6">
    <source>
        <dbReference type="PROSITE" id="PS50833"/>
    </source>
</evidence>
<organism evidence="7 8">
    <name type="scientific">Dioscorea zingiberensis</name>
    <dbReference type="NCBI Taxonomy" id="325984"/>
    <lineage>
        <taxon>Eukaryota</taxon>
        <taxon>Viridiplantae</taxon>
        <taxon>Streptophyta</taxon>
        <taxon>Embryophyta</taxon>
        <taxon>Tracheophyta</taxon>
        <taxon>Spermatophyta</taxon>
        <taxon>Magnoliopsida</taxon>
        <taxon>Liliopsida</taxon>
        <taxon>Dioscoreales</taxon>
        <taxon>Dioscoreaceae</taxon>
        <taxon>Dioscorea</taxon>
    </lineage>
</organism>
<feature type="compositionally biased region" description="Basic and acidic residues" evidence="5">
    <location>
        <begin position="548"/>
        <end position="561"/>
    </location>
</feature>
<reference evidence="7" key="1">
    <citation type="submission" date="2021-03" db="EMBL/GenBank/DDBJ databases">
        <authorList>
            <person name="Li Z."/>
            <person name="Yang C."/>
        </authorList>
    </citation>
    <scope>NUCLEOTIDE SEQUENCE</scope>
    <source>
        <strain evidence="7">Dzin_1.0</strain>
        <tissue evidence="7">Leaf</tissue>
    </source>
</reference>
<dbReference type="GO" id="GO:0019843">
    <property type="term" value="F:rRNA binding"/>
    <property type="evidence" value="ECO:0007669"/>
    <property type="project" value="UniProtKB-UniRule"/>
</dbReference>
<sequence length="561" mass="63522">MYKGGRQHLWGTDPMQLSYNDLLEFIGEVEKLEISKIHFRIPIRGASLENSLSLIYDEESCAKMIEALKKAGRVDIYVEHNMEQGMDNSQPIVARVPGGSDNMGELDEAGERHASDGISRDSEDLYNNSYDTSSGDEYHSIYENEEYMEVRKHRKHMEEMSCLTGMNLMKDSRREILVGGRCEMDKGAGGSIPVEGGNVSTNDQLPKQSTVDEHQEVVASILVEIPILEVNTTDQVGRTSEYSHQLIMLKIKTPKTQRAARALEKRAPKLVENGKKTLILHGTKTSSLLNDVLTQIYHLKRDSAVKYTKKNKEIRPFESGGEASLEFYSLKNDCSLFVFGSHSKKRPNNLVFGRMYDHHVYDLVEVGVENFRPMESFVYDKKVAPRIGSKPFFTFIGEAFESVEELKHLKEVLLDLFRGEVVENLNLSGVDRVYVCTAISPTTVFFSHCALRLKRSGSTIPRMELVEIGPSMDFVVRRHRLPNDSLKKEAMKTASQQHKKVKNVSRDVVQGKIGKIYIPDQQVGGLALSNDIKGLKRQRREAKMNNATKEDQVKKRKTDSQ</sequence>
<evidence type="ECO:0000256" key="5">
    <source>
        <dbReference type="SAM" id="MobiDB-lite"/>
    </source>
</evidence>
<evidence type="ECO:0000256" key="2">
    <source>
        <dbReference type="ARBA" id="ARBA00010782"/>
    </source>
</evidence>
<dbReference type="PANTHER" id="PTHR12728">
    <property type="entry name" value="BRIX DOMAIN CONTAINING PROTEIN"/>
    <property type="match status" value="1"/>
</dbReference>
<dbReference type="SMART" id="SM00879">
    <property type="entry name" value="Brix"/>
    <property type="match status" value="1"/>
</dbReference>
<name>A0A9D5CXA4_9LILI</name>
<dbReference type="EMBL" id="JAGGNH010000002">
    <property type="protein sequence ID" value="KAJ0981411.1"/>
    <property type="molecule type" value="Genomic_DNA"/>
</dbReference>
<evidence type="ECO:0000256" key="1">
    <source>
        <dbReference type="ARBA" id="ARBA00004604"/>
    </source>
</evidence>
<protein>
    <recommendedName>
        <fullName evidence="4">Ribosome production factor 2 homolog</fullName>
    </recommendedName>
    <alternativeName>
        <fullName evidence="4">Ribosome biogenesis protein RPF2 homolog</fullName>
    </alternativeName>
</protein>
<comment type="subcellular location">
    <subcellularLocation>
        <location evidence="1 4">Nucleus</location>
        <location evidence="1 4">Nucleolus</location>
    </subcellularLocation>
</comment>
<feature type="region of interest" description="Disordered" evidence="5">
    <location>
        <begin position="536"/>
        <end position="561"/>
    </location>
</feature>
<accession>A0A9D5CXA4</accession>
<reference evidence="7" key="2">
    <citation type="journal article" date="2022" name="Hortic Res">
        <title>The genome of Dioscorea zingiberensis sheds light on the biosynthesis, origin and evolution of the medicinally important diosgenin saponins.</title>
        <authorList>
            <person name="Li Y."/>
            <person name="Tan C."/>
            <person name="Li Z."/>
            <person name="Guo J."/>
            <person name="Li S."/>
            <person name="Chen X."/>
            <person name="Wang C."/>
            <person name="Dai X."/>
            <person name="Yang H."/>
            <person name="Song W."/>
            <person name="Hou L."/>
            <person name="Xu J."/>
            <person name="Tong Z."/>
            <person name="Xu A."/>
            <person name="Yuan X."/>
            <person name="Wang W."/>
            <person name="Yang Q."/>
            <person name="Chen L."/>
            <person name="Sun Z."/>
            <person name="Wang K."/>
            <person name="Pan B."/>
            <person name="Chen J."/>
            <person name="Bao Y."/>
            <person name="Liu F."/>
            <person name="Qi X."/>
            <person name="Gang D.R."/>
            <person name="Wen J."/>
            <person name="Li J."/>
        </authorList>
    </citation>
    <scope>NUCLEOTIDE SEQUENCE</scope>
    <source>
        <strain evidence="7">Dzin_1.0</strain>
    </source>
</reference>
<proteinExistence type="inferred from homology"/>
<dbReference type="InterPro" id="IPR039770">
    <property type="entry name" value="Rpf2"/>
</dbReference>
<gene>
    <name evidence="7" type="ORF">J5N97_009666</name>
</gene>
<dbReference type="InterPro" id="IPR007109">
    <property type="entry name" value="Brix"/>
</dbReference>